<evidence type="ECO:0000313" key="2">
    <source>
        <dbReference type="Proteomes" id="UP000012153"/>
    </source>
</evidence>
<reference evidence="1 2" key="1">
    <citation type="submission" date="2013-01" db="EMBL/GenBank/DDBJ databases">
        <authorList>
            <person name="Harkins D.M."/>
            <person name="Durkin A.S."/>
            <person name="Brinkac L.M."/>
            <person name="Haft D.H."/>
            <person name="Selengut J.D."/>
            <person name="Sanka R."/>
            <person name="DePew J."/>
            <person name="Purushe J."/>
            <person name="Matthias M.A."/>
            <person name="Vinetz J.M."/>
            <person name="Sutton G.G."/>
            <person name="Nierman W.C."/>
            <person name="Fouts D.E."/>
        </authorList>
    </citation>
    <scope>NUCLEOTIDE SEQUENCE [LARGE SCALE GENOMIC DNA]</scope>
    <source>
        <strain evidence="1 2">ZUN142</strain>
    </source>
</reference>
<dbReference type="Proteomes" id="UP000012153">
    <property type="component" value="Unassembled WGS sequence"/>
</dbReference>
<sequence>MPKKGLAPSQSRVVLDWVPGRLELASAHRVLRSRFSLFRKAQNAFKFSLRVHVYIVKIIFAEEGTRPFTVSRRARLGSGASFSRAHPSMDLHRVFSFLTETQNALARKLRVHVYIVKIIFAEEGTRRFANRRRGDLSSTTSRTCLSTSCASVAFFAF</sequence>
<gene>
    <name evidence="1" type="ORF">LEP1GSC186_4200</name>
</gene>
<accession>M6UHC4</accession>
<protein>
    <submittedName>
        <fullName evidence="1">Uncharacterized protein</fullName>
    </submittedName>
</protein>
<name>M6UHC4_9LEPT</name>
<organism evidence="1 2">
    <name type="scientific">Leptospira noguchii serovar Autumnalis str. ZUN142</name>
    <dbReference type="NCBI Taxonomy" id="1085540"/>
    <lineage>
        <taxon>Bacteria</taxon>
        <taxon>Pseudomonadati</taxon>
        <taxon>Spirochaetota</taxon>
        <taxon>Spirochaetia</taxon>
        <taxon>Leptospirales</taxon>
        <taxon>Leptospiraceae</taxon>
        <taxon>Leptospira</taxon>
    </lineage>
</organism>
<comment type="caution">
    <text evidence="1">The sequence shown here is derived from an EMBL/GenBank/DDBJ whole genome shotgun (WGS) entry which is preliminary data.</text>
</comment>
<dbReference type="EMBL" id="AHOP02000031">
    <property type="protein sequence ID" value="EMO40494.1"/>
    <property type="molecule type" value="Genomic_DNA"/>
</dbReference>
<proteinExistence type="predicted"/>
<dbReference type="AlphaFoldDB" id="M6UHC4"/>
<evidence type="ECO:0000313" key="1">
    <source>
        <dbReference type="EMBL" id="EMO40494.1"/>
    </source>
</evidence>